<dbReference type="GO" id="GO:0015716">
    <property type="term" value="P:organic phosphonate transport"/>
    <property type="evidence" value="ECO:0007669"/>
    <property type="project" value="InterPro"/>
</dbReference>
<dbReference type="GO" id="GO:0016829">
    <property type="term" value="F:lyase activity"/>
    <property type="evidence" value="ECO:0007669"/>
    <property type="project" value="UniProtKB-KW"/>
</dbReference>
<dbReference type="EMBL" id="VINQ01000011">
    <property type="protein sequence ID" value="KAA0912912.1"/>
    <property type="molecule type" value="Genomic_DNA"/>
</dbReference>
<dbReference type="NCBIfam" id="TIGR03293">
    <property type="entry name" value="PhnG_redo"/>
    <property type="match status" value="1"/>
</dbReference>
<comment type="caution">
    <text evidence="1">The sequence shown here is derived from an EMBL/GenBank/DDBJ whole genome shotgun (WGS) entry which is preliminary data.</text>
</comment>
<sequence>MTAQNDQGEARKRWMSLLAKSPPARLAALTRDMTDWPAFEWLRPPEVGGVMVRGRTGGTGAPFNLGEMTVTRCALRLATGEVGHGYVQGRDKAHAERAALIDAMMQTKRADALRRAVLDPLATQMQADKASRAAKAAATKVDFFTMVRGED</sequence>
<name>A0A5A9Z757_9RHOB</name>
<keyword evidence="2" id="KW-1185">Reference proteome</keyword>
<proteinExistence type="predicted"/>
<dbReference type="AlphaFoldDB" id="A0A5A9Z757"/>
<gene>
    <name evidence="1" type="primary">phnG</name>
    <name evidence="1" type="ORF">FLO80_13870</name>
</gene>
<dbReference type="Pfam" id="PF06754">
    <property type="entry name" value="PhnG"/>
    <property type="match status" value="1"/>
</dbReference>
<accession>A0A5A9Z757</accession>
<dbReference type="RefSeq" id="WP_111364577.1">
    <property type="nucleotide sequence ID" value="NZ_VINQ01000011.1"/>
</dbReference>
<dbReference type="Proteomes" id="UP000325291">
    <property type="component" value="Unassembled WGS sequence"/>
</dbReference>
<dbReference type="GO" id="GO:0019634">
    <property type="term" value="P:organic phosphonate metabolic process"/>
    <property type="evidence" value="ECO:0007669"/>
    <property type="project" value="InterPro"/>
</dbReference>
<dbReference type="InterPro" id="IPR009609">
    <property type="entry name" value="Phosphonate_metab_PhnG"/>
</dbReference>
<evidence type="ECO:0000313" key="1">
    <source>
        <dbReference type="EMBL" id="KAA0912912.1"/>
    </source>
</evidence>
<keyword evidence="1" id="KW-0456">Lyase</keyword>
<evidence type="ECO:0000313" key="2">
    <source>
        <dbReference type="Proteomes" id="UP000325291"/>
    </source>
</evidence>
<organism evidence="1 2">
    <name type="scientific">Aquicoccus porphyridii</name>
    <dbReference type="NCBI Taxonomy" id="1852029"/>
    <lineage>
        <taxon>Bacteria</taxon>
        <taxon>Pseudomonadati</taxon>
        <taxon>Pseudomonadota</taxon>
        <taxon>Alphaproteobacteria</taxon>
        <taxon>Rhodobacterales</taxon>
        <taxon>Paracoccaceae</taxon>
        <taxon>Aquicoccus</taxon>
    </lineage>
</organism>
<reference evidence="1 2" key="1">
    <citation type="submission" date="2019-07" db="EMBL/GenBank/DDBJ databases">
        <title>Aquicoccus porphyridii gen. nov., sp. nov., isolated from a small marine red alga, Porphyridium marinum.</title>
        <authorList>
            <person name="Liu L."/>
        </authorList>
    </citation>
    <scope>NUCLEOTIDE SEQUENCE [LARGE SCALE GENOMIC DNA]</scope>
    <source>
        <strain evidence="1 2">L1 8-17</strain>
    </source>
</reference>
<protein>
    <submittedName>
        <fullName evidence="1">Phosphonate C-P lyase system protein PhnG</fullName>
    </submittedName>
</protein>